<evidence type="ECO:0000313" key="3">
    <source>
        <dbReference type="Proteomes" id="UP000807469"/>
    </source>
</evidence>
<reference evidence="2" key="1">
    <citation type="submission" date="2020-11" db="EMBL/GenBank/DDBJ databases">
        <authorList>
            <consortium name="DOE Joint Genome Institute"/>
            <person name="Ahrendt S."/>
            <person name="Riley R."/>
            <person name="Andreopoulos W."/>
            <person name="Labutti K."/>
            <person name="Pangilinan J."/>
            <person name="Ruiz-Duenas F.J."/>
            <person name="Barrasa J.M."/>
            <person name="Sanchez-Garcia M."/>
            <person name="Camarero S."/>
            <person name="Miyauchi S."/>
            <person name="Serrano A."/>
            <person name="Linde D."/>
            <person name="Babiker R."/>
            <person name="Drula E."/>
            <person name="Ayuso-Fernandez I."/>
            <person name="Pacheco R."/>
            <person name="Padilla G."/>
            <person name="Ferreira P."/>
            <person name="Barriuso J."/>
            <person name="Kellner H."/>
            <person name="Castanera R."/>
            <person name="Alfaro M."/>
            <person name="Ramirez L."/>
            <person name="Pisabarro A.G."/>
            <person name="Kuo A."/>
            <person name="Tritt A."/>
            <person name="Lipzen A."/>
            <person name="He G."/>
            <person name="Yan M."/>
            <person name="Ng V."/>
            <person name="Cullen D."/>
            <person name="Martin F."/>
            <person name="Rosso M.-N."/>
            <person name="Henrissat B."/>
            <person name="Hibbett D."/>
            <person name="Martinez A.T."/>
            <person name="Grigoriev I.V."/>
        </authorList>
    </citation>
    <scope>NUCLEOTIDE SEQUENCE</scope>
    <source>
        <strain evidence="2">CIRM-BRFM 674</strain>
    </source>
</reference>
<protein>
    <recommendedName>
        <fullName evidence="1">Heterokaryon incompatibility domain-containing protein</fullName>
    </recommendedName>
</protein>
<dbReference type="PANTHER" id="PTHR10622:SF10">
    <property type="entry name" value="HET DOMAIN-CONTAINING PROTEIN"/>
    <property type="match status" value="1"/>
</dbReference>
<accession>A0A9P6D090</accession>
<evidence type="ECO:0000259" key="1">
    <source>
        <dbReference type="Pfam" id="PF06985"/>
    </source>
</evidence>
<name>A0A9P6D090_9AGAR</name>
<feature type="domain" description="Heterokaryon incompatibility" evidence="1">
    <location>
        <begin position="26"/>
        <end position="126"/>
    </location>
</feature>
<sequence>MQAGLDDFVDLRNKVIGDLVLHHAGYAILSHTWLQPRHGHREVVFRDATALKDSMWASIRDAQGPGYRKLVNFCDIAGKHQMAFAWMDTICINKDSTSELEESIRSMYRWYRNSSICIVYLSQTTSLEDLTNDRWFTRGWTLQELLAPKRIEFYDFDWIKLATFNKTDYGSIYRPGSVNLSVLQKIEEITGIALGHLWRFEPGIQRIGVAPIMVWAAKRETTRGEDLAYSLMGIFGVSFSIAYGEGAERAFFRLVEAILSS</sequence>
<comment type="caution">
    <text evidence="2">The sequence shown here is derived from an EMBL/GenBank/DDBJ whole genome shotgun (WGS) entry which is preliminary data.</text>
</comment>
<dbReference type="InterPro" id="IPR010730">
    <property type="entry name" value="HET"/>
</dbReference>
<dbReference type="Pfam" id="PF06985">
    <property type="entry name" value="HET"/>
    <property type="match status" value="1"/>
</dbReference>
<dbReference type="PANTHER" id="PTHR10622">
    <property type="entry name" value="HET DOMAIN-CONTAINING PROTEIN"/>
    <property type="match status" value="1"/>
</dbReference>
<gene>
    <name evidence="2" type="ORF">BDN70DRAFT_807547</name>
</gene>
<dbReference type="Proteomes" id="UP000807469">
    <property type="component" value="Unassembled WGS sequence"/>
</dbReference>
<feature type="non-terminal residue" evidence="2">
    <location>
        <position position="261"/>
    </location>
</feature>
<evidence type="ECO:0000313" key="2">
    <source>
        <dbReference type="EMBL" id="KAF9479110.1"/>
    </source>
</evidence>
<dbReference type="OrthoDB" id="5122891at2759"/>
<organism evidence="2 3">
    <name type="scientific">Pholiota conissans</name>
    <dbReference type="NCBI Taxonomy" id="109636"/>
    <lineage>
        <taxon>Eukaryota</taxon>
        <taxon>Fungi</taxon>
        <taxon>Dikarya</taxon>
        <taxon>Basidiomycota</taxon>
        <taxon>Agaricomycotina</taxon>
        <taxon>Agaricomycetes</taxon>
        <taxon>Agaricomycetidae</taxon>
        <taxon>Agaricales</taxon>
        <taxon>Agaricineae</taxon>
        <taxon>Strophariaceae</taxon>
        <taxon>Pholiota</taxon>
    </lineage>
</organism>
<dbReference type="AlphaFoldDB" id="A0A9P6D090"/>
<keyword evidence="3" id="KW-1185">Reference proteome</keyword>
<dbReference type="EMBL" id="MU155220">
    <property type="protein sequence ID" value="KAF9479110.1"/>
    <property type="molecule type" value="Genomic_DNA"/>
</dbReference>
<proteinExistence type="predicted"/>